<feature type="chain" id="PRO_5014172387" evidence="2">
    <location>
        <begin position="22"/>
        <end position="455"/>
    </location>
</feature>
<dbReference type="RefSeq" id="XP_024690594.1">
    <property type="nucleotide sequence ID" value="XM_024833741.1"/>
</dbReference>
<dbReference type="GO" id="GO:0016788">
    <property type="term" value="F:hydrolase activity, acting on ester bonds"/>
    <property type="evidence" value="ECO:0007669"/>
    <property type="project" value="InterPro"/>
</dbReference>
<dbReference type="InterPro" id="IPR017850">
    <property type="entry name" value="Alkaline_phosphatase_core_sf"/>
</dbReference>
<evidence type="ECO:0000313" key="4">
    <source>
        <dbReference type="Proteomes" id="UP000234254"/>
    </source>
</evidence>
<name>A0A2I1CWK6_ASPC2</name>
<dbReference type="InterPro" id="IPR007312">
    <property type="entry name" value="Phosphoesterase"/>
</dbReference>
<protein>
    <submittedName>
        <fullName evidence="3">Phosphoesterase</fullName>
    </submittedName>
</protein>
<dbReference type="GO" id="GO:0009395">
    <property type="term" value="P:phospholipid catabolic process"/>
    <property type="evidence" value="ECO:0007669"/>
    <property type="project" value="TreeGrafter"/>
</dbReference>
<proteinExistence type="predicted"/>
<organism evidence="3 4">
    <name type="scientific">Aspergillus campestris (strain IBT 28561)</name>
    <dbReference type="NCBI Taxonomy" id="1392248"/>
    <lineage>
        <taxon>Eukaryota</taxon>
        <taxon>Fungi</taxon>
        <taxon>Dikarya</taxon>
        <taxon>Ascomycota</taxon>
        <taxon>Pezizomycotina</taxon>
        <taxon>Eurotiomycetes</taxon>
        <taxon>Eurotiomycetidae</taxon>
        <taxon>Eurotiales</taxon>
        <taxon>Aspergillaceae</taxon>
        <taxon>Aspergillus</taxon>
        <taxon>Aspergillus subgen. Circumdati</taxon>
    </lineage>
</organism>
<reference evidence="3" key="1">
    <citation type="submission" date="2016-12" db="EMBL/GenBank/DDBJ databases">
        <title>The genomes of Aspergillus section Nigri reveals drivers in fungal speciation.</title>
        <authorList>
            <consortium name="DOE Joint Genome Institute"/>
            <person name="Vesth T.C."/>
            <person name="Nybo J."/>
            <person name="Theobald S."/>
            <person name="Brandl J."/>
            <person name="Frisvad J.C."/>
            <person name="Nielsen K.F."/>
            <person name="Lyhne E.K."/>
            <person name="Kogle M.E."/>
            <person name="Kuo A."/>
            <person name="Riley R."/>
            <person name="Clum A."/>
            <person name="Nolan M."/>
            <person name="Lipzen A."/>
            <person name="Salamov A."/>
            <person name="Henrissat B."/>
            <person name="Wiebenga A."/>
            <person name="De vries R.P."/>
            <person name="Grigoriev I.V."/>
            <person name="Mortensen U.H."/>
            <person name="Andersen M.R."/>
            <person name="Baker S.E."/>
        </authorList>
    </citation>
    <scope>NUCLEOTIDE SEQUENCE</scope>
    <source>
        <strain evidence="3">IBT 28561</strain>
    </source>
</reference>
<evidence type="ECO:0000256" key="2">
    <source>
        <dbReference type="SAM" id="SignalP"/>
    </source>
</evidence>
<keyword evidence="2" id="KW-0732">Signal</keyword>
<evidence type="ECO:0000256" key="1">
    <source>
        <dbReference type="ARBA" id="ARBA00022801"/>
    </source>
</evidence>
<dbReference type="Gene3D" id="3.40.720.10">
    <property type="entry name" value="Alkaline Phosphatase, subunit A"/>
    <property type="match status" value="2"/>
</dbReference>
<dbReference type="OrthoDB" id="5135119at2759"/>
<gene>
    <name evidence="3" type="ORF">P168DRAFT_240931</name>
</gene>
<accession>A0A2I1CWK6</accession>
<dbReference type="EMBL" id="MSFM01000010">
    <property type="protein sequence ID" value="PKY02000.1"/>
    <property type="molecule type" value="Genomic_DNA"/>
</dbReference>
<dbReference type="VEuPathDB" id="FungiDB:P168DRAFT_240931"/>
<feature type="signal peptide" evidence="2">
    <location>
        <begin position="1"/>
        <end position="21"/>
    </location>
</feature>
<comment type="caution">
    <text evidence="3">The sequence shown here is derived from an EMBL/GenBank/DDBJ whole genome shotgun (WGS) entry which is preliminary data.</text>
</comment>
<evidence type="ECO:0000313" key="3">
    <source>
        <dbReference type="EMBL" id="PKY02000.1"/>
    </source>
</evidence>
<dbReference type="FunFam" id="3.40.720.10:FF:000052">
    <property type="entry name" value="Phosphatidylglycerol specific phospholipase, putative"/>
    <property type="match status" value="1"/>
</dbReference>
<dbReference type="Pfam" id="PF04185">
    <property type="entry name" value="Phosphoesterase"/>
    <property type="match status" value="1"/>
</dbReference>
<dbReference type="PANTHER" id="PTHR31956:SF24">
    <property type="entry name" value="PHOSPHOESTERASE SUPERFAMILY PROTEIN (AFU_ORTHOLOGUE AFUA_1G17590)"/>
    <property type="match status" value="1"/>
</dbReference>
<keyword evidence="4" id="KW-1185">Reference proteome</keyword>
<dbReference type="PANTHER" id="PTHR31956">
    <property type="entry name" value="NON-SPECIFIC PHOSPHOLIPASE C4-RELATED"/>
    <property type="match status" value="1"/>
</dbReference>
<dbReference type="SUPFAM" id="SSF53649">
    <property type="entry name" value="Alkaline phosphatase-like"/>
    <property type="match status" value="1"/>
</dbReference>
<dbReference type="AlphaFoldDB" id="A0A2I1CWK6"/>
<dbReference type="Proteomes" id="UP000234254">
    <property type="component" value="Unassembled WGS sequence"/>
</dbReference>
<dbReference type="GeneID" id="36541265"/>
<sequence length="455" mass="49684">MHARYLLGCLAAAVAAPAVTAAPASAHKAGSSESIANMKDKIKNVVLLVMENRSVDNVLGGQTIKGLENPINNGPFCNPVNTADKSDGEACSEASSYDSVLNDPDHSITGNNIQFYGDFTPDNKAIADGTLTPTQKGFLQEQLRSYPSENETHLAKQVMNYYTEAQVPVLTSMTQNFVVFNHWHSDIPGPTNPNRVSLLSGTSAGHGKNDASMSTIIHGIKHRSIFQQLSESDRTWANYYTWAVLADAQFFDWTWSSFNALKAKPFSKFYKAAEKGELPDFTYLNPSCCGKGTNSMHPTGLISDGETLLKDVYDALRASPQWNSTLFIVTFDETGGFHDHVPPPLAVRPDDETYTEKAADGSEYTFEFNRLGGRVPTFLISPWVGEGFVEQKGKTSAGDSASYSASSILRTLGYLWDFEPFTPRVEHAPSFDHLIRGSMRDTPSAMPGVVPFGGH</sequence>
<keyword evidence="1" id="KW-0378">Hydrolase</keyword>